<keyword evidence="1" id="KW-0493">Microtubule</keyword>
<feature type="compositionally biased region" description="Basic and acidic residues" evidence="2">
    <location>
        <begin position="1"/>
        <end position="26"/>
    </location>
</feature>
<dbReference type="SMART" id="SM01375">
    <property type="entry name" value="Dynein_light"/>
    <property type="match status" value="1"/>
</dbReference>
<evidence type="ECO:0000256" key="2">
    <source>
        <dbReference type="SAM" id="MobiDB-lite"/>
    </source>
</evidence>
<dbReference type="InterPro" id="IPR037177">
    <property type="entry name" value="DLC_sf"/>
</dbReference>
<name>A0A7I8KB86_SPIIN</name>
<protein>
    <recommendedName>
        <fullName evidence="1">Dynein light chain</fullName>
    </recommendedName>
</protein>
<dbReference type="OrthoDB" id="10033309at2759"/>
<dbReference type="GO" id="GO:0045505">
    <property type="term" value="F:dynein intermediate chain binding"/>
    <property type="evidence" value="ECO:0007669"/>
    <property type="project" value="TreeGrafter"/>
</dbReference>
<dbReference type="FunFam" id="3.30.740.10:FF:000003">
    <property type="entry name" value="Dynein light chain"/>
    <property type="match status" value="1"/>
</dbReference>
<dbReference type="SUPFAM" id="SSF54648">
    <property type="entry name" value="DLC"/>
    <property type="match status" value="1"/>
</dbReference>
<keyword evidence="1" id="KW-0963">Cytoplasm</keyword>
<dbReference type="InterPro" id="IPR001372">
    <property type="entry name" value="Dynein_light_chain_typ-1/2"/>
</dbReference>
<dbReference type="Proteomes" id="UP000663760">
    <property type="component" value="Chromosome 4"/>
</dbReference>
<keyword evidence="1" id="KW-0206">Cytoskeleton</keyword>
<proteinExistence type="inferred from homology"/>
<dbReference type="PANTHER" id="PTHR11886">
    <property type="entry name" value="DYNEIN LIGHT CHAIN"/>
    <property type="match status" value="1"/>
</dbReference>
<dbReference type="GO" id="GO:0007017">
    <property type="term" value="P:microtubule-based process"/>
    <property type="evidence" value="ECO:0007669"/>
    <property type="project" value="InterPro"/>
</dbReference>
<dbReference type="PANTHER" id="PTHR11886:SF39">
    <property type="entry name" value="DYNEIN LIGHT CHAIN"/>
    <property type="match status" value="1"/>
</dbReference>
<dbReference type="EMBL" id="LR746267">
    <property type="protein sequence ID" value="CAA7394923.1"/>
    <property type="molecule type" value="Genomic_DNA"/>
</dbReference>
<gene>
    <name evidence="3" type="ORF">SI8410_04005584</name>
</gene>
<organism evidence="3 4">
    <name type="scientific">Spirodela intermedia</name>
    <name type="common">Intermediate duckweed</name>
    <dbReference type="NCBI Taxonomy" id="51605"/>
    <lineage>
        <taxon>Eukaryota</taxon>
        <taxon>Viridiplantae</taxon>
        <taxon>Streptophyta</taxon>
        <taxon>Embryophyta</taxon>
        <taxon>Tracheophyta</taxon>
        <taxon>Spermatophyta</taxon>
        <taxon>Magnoliopsida</taxon>
        <taxon>Liliopsida</taxon>
        <taxon>Araceae</taxon>
        <taxon>Lemnoideae</taxon>
        <taxon>Spirodela</taxon>
    </lineage>
</organism>
<dbReference type="AlphaFoldDB" id="A0A7I8KB86"/>
<dbReference type="GO" id="GO:0005874">
    <property type="term" value="C:microtubule"/>
    <property type="evidence" value="ECO:0007669"/>
    <property type="project" value="UniProtKB-KW"/>
</dbReference>
<evidence type="ECO:0000313" key="3">
    <source>
        <dbReference type="EMBL" id="CAA7394923.1"/>
    </source>
</evidence>
<dbReference type="Gene3D" id="3.30.740.10">
    <property type="entry name" value="Protein Inhibitor Of Neuronal Nitric Oxide Synthase"/>
    <property type="match status" value="1"/>
</dbReference>
<sequence>MENRREGDAKGEKAPEPQEKQKRKTQEGCSASGGTAGVRASQGKVCIRAADMPAKMQMRAFRCAQEVLAGMPKLESKRLAQTLKKEFDSRCGPAWHCIVGTSFGSYVTHSLGGFLYFSIDKVHILLFKTAVERLEP</sequence>
<dbReference type="CDD" id="cd21452">
    <property type="entry name" value="DLC-like_DYNLL1_DYNLL2"/>
    <property type="match status" value="1"/>
</dbReference>
<dbReference type="Pfam" id="PF01221">
    <property type="entry name" value="Dynein_light"/>
    <property type="match status" value="1"/>
</dbReference>
<keyword evidence="1" id="KW-0505">Motor protein</keyword>
<evidence type="ECO:0000313" key="4">
    <source>
        <dbReference type="Proteomes" id="UP000663760"/>
    </source>
</evidence>
<dbReference type="GO" id="GO:0005868">
    <property type="term" value="C:cytoplasmic dynein complex"/>
    <property type="evidence" value="ECO:0007669"/>
    <property type="project" value="TreeGrafter"/>
</dbReference>
<evidence type="ECO:0000256" key="1">
    <source>
        <dbReference type="RuleBase" id="RU365010"/>
    </source>
</evidence>
<comment type="subcellular location">
    <subcellularLocation>
        <location evidence="1">Cytoplasm</location>
        <location evidence="1">Cytoskeleton</location>
    </subcellularLocation>
</comment>
<keyword evidence="1" id="KW-0243">Dynein</keyword>
<comment type="similarity">
    <text evidence="1">Belongs to the dynein light chain family.</text>
</comment>
<keyword evidence="4" id="KW-1185">Reference proteome</keyword>
<accession>A0A7I8KB86</accession>
<feature type="region of interest" description="Disordered" evidence="2">
    <location>
        <begin position="1"/>
        <end position="40"/>
    </location>
</feature>
<reference evidence="3" key="1">
    <citation type="submission" date="2020-02" db="EMBL/GenBank/DDBJ databases">
        <authorList>
            <person name="Scholz U."/>
            <person name="Mascher M."/>
            <person name="Fiebig A."/>
        </authorList>
    </citation>
    <scope>NUCLEOTIDE SEQUENCE</scope>
</reference>